<dbReference type="Proteomes" id="UP001258017">
    <property type="component" value="Unassembled WGS sequence"/>
</dbReference>
<keyword evidence="2" id="KW-1185">Reference proteome</keyword>
<dbReference type="EMBL" id="JAIFRP010004413">
    <property type="protein sequence ID" value="KAK2575611.1"/>
    <property type="molecule type" value="Genomic_DNA"/>
</dbReference>
<reference evidence="1" key="1">
    <citation type="submission" date="2021-08" db="EMBL/GenBank/DDBJ databases">
        <authorList>
            <person name="Misof B."/>
            <person name="Oliver O."/>
            <person name="Podsiadlowski L."/>
            <person name="Donath A."/>
            <person name="Peters R."/>
            <person name="Mayer C."/>
            <person name="Rust J."/>
            <person name="Gunkel S."/>
            <person name="Lesny P."/>
            <person name="Martin S."/>
            <person name="Oeyen J.P."/>
            <person name="Petersen M."/>
            <person name="Panagiotis P."/>
            <person name="Wilbrandt J."/>
            <person name="Tanja T."/>
        </authorList>
    </citation>
    <scope>NUCLEOTIDE SEQUENCE</scope>
    <source>
        <strain evidence="1">GBR_01_08_01A</strain>
        <tissue evidence="1">Thorax + abdomen</tissue>
    </source>
</reference>
<evidence type="ECO:0000313" key="1">
    <source>
        <dbReference type="EMBL" id="KAK2575611.1"/>
    </source>
</evidence>
<protein>
    <submittedName>
        <fullName evidence="1">Uncharacterized protein</fullName>
    </submittedName>
</protein>
<dbReference type="AlphaFoldDB" id="A0AAD9VI55"/>
<accession>A0AAD9VI55</accession>
<gene>
    <name evidence="1" type="ORF">KPH14_011315</name>
</gene>
<proteinExistence type="predicted"/>
<organism evidence="1 2">
    <name type="scientific">Odynerus spinipes</name>
    <dbReference type="NCBI Taxonomy" id="1348599"/>
    <lineage>
        <taxon>Eukaryota</taxon>
        <taxon>Metazoa</taxon>
        <taxon>Ecdysozoa</taxon>
        <taxon>Arthropoda</taxon>
        <taxon>Hexapoda</taxon>
        <taxon>Insecta</taxon>
        <taxon>Pterygota</taxon>
        <taxon>Neoptera</taxon>
        <taxon>Endopterygota</taxon>
        <taxon>Hymenoptera</taxon>
        <taxon>Apocrita</taxon>
        <taxon>Aculeata</taxon>
        <taxon>Vespoidea</taxon>
        <taxon>Vespidae</taxon>
        <taxon>Eumeninae</taxon>
        <taxon>Odynerus</taxon>
    </lineage>
</organism>
<reference evidence="1" key="2">
    <citation type="journal article" date="2023" name="Commun. Biol.">
        <title>Intrasexual cuticular hydrocarbon dimorphism in a wasp sheds light on hydrocarbon biosynthesis genes in Hymenoptera.</title>
        <authorList>
            <person name="Moris V.C."/>
            <person name="Podsiadlowski L."/>
            <person name="Martin S."/>
            <person name="Oeyen J.P."/>
            <person name="Donath A."/>
            <person name="Petersen M."/>
            <person name="Wilbrandt J."/>
            <person name="Misof B."/>
            <person name="Liedtke D."/>
            <person name="Thamm M."/>
            <person name="Scheiner R."/>
            <person name="Schmitt T."/>
            <person name="Niehuis O."/>
        </authorList>
    </citation>
    <scope>NUCLEOTIDE SEQUENCE</scope>
    <source>
        <strain evidence="1">GBR_01_08_01A</strain>
    </source>
</reference>
<sequence length="263" mass="30482">MLGTSSARRTQSHRIDIDMEIGIRNTSNNPICLSKLSNSSGLKQPLSRIKPYKEKSSKCLEDGKPTTKSRKSIFKFFKSSAEIKEKPTNCKKIEPAKIVTSFWKRIFGRNSKKFISPTYTHPMTYQRQMTMCQQKPRFRDPCYLLTPGDVLSYKKIIKTKKLTYNEPQPRSTPLYKVPRAALSKIIIANIDKKLCKCIVPWSQNHHNNYTNSKFKTNSILFQEMRPSNQEKKTFTCKDGVSARDVMYPLNTAMNSYRVFLQRT</sequence>
<evidence type="ECO:0000313" key="2">
    <source>
        <dbReference type="Proteomes" id="UP001258017"/>
    </source>
</evidence>
<comment type="caution">
    <text evidence="1">The sequence shown here is derived from an EMBL/GenBank/DDBJ whole genome shotgun (WGS) entry which is preliminary data.</text>
</comment>
<name>A0AAD9VI55_9HYME</name>